<dbReference type="CDD" id="cd09281">
    <property type="entry name" value="UPF0066"/>
    <property type="match status" value="1"/>
</dbReference>
<keyword evidence="1" id="KW-0949">S-adenosyl-L-methionine</keyword>
<keyword evidence="5" id="KW-1185">Reference proteome</keyword>
<dbReference type="InterPro" id="IPR023370">
    <property type="entry name" value="TrmO-like_N"/>
</dbReference>
<evidence type="ECO:0000259" key="3">
    <source>
        <dbReference type="PROSITE" id="PS51668"/>
    </source>
</evidence>
<dbReference type="PANTHER" id="PTHR12818">
    <property type="entry name" value="TRNA (ADENINE(37)-N6)-METHYLTRANSFERASE"/>
    <property type="match status" value="1"/>
</dbReference>
<dbReference type="Proteomes" id="UP001201549">
    <property type="component" value="Unassembled WGS sequence"/>
</dbReference>
<comment type="similarity">
    <text evidence="2">Belongs to the tRNA methyltransferase O family.</text>
</comment>
<dbReference type="InterPro" id="IPR036414">
    <property type="entry name" value="YaeB_N_sf"/>
</dbReference>
<dbReference type="Pfam" id="PF01980">
    <property type="entry name" value="TrmO_N"/>
    <property type="match status" value="1"/>
</dbReference>
<gene>
    <name evidence="4" type="primary">tsaA</name>
    <name evidence="4" type="ORF">L9G74_04490</name>
</gene>
<dbReference type="EMBL" id="JAKOGG010000002">
    <property type="protein sequence ID" value="MCS4555686.1"/>
    <property type="molecule type" value="Genomic_DNA"/>
</dbReference>
<dbReference type="PROSITE" id="PS51668">
    <property type="entry name" value="TSAA_2"/>
    <property type="match status" value="1"/>
</dbReference>
<accession>A0ABT2FHC6</accession>
<dbReference type="InterPro" id="IPR036413">
    <property type="entry name" value="YaeB-like_sf"/>
</dbReference>
<dbReference type="InterPro" id="IPR040372">
    <property type="entry name" value="YaeB-like"/>
</dbReference>
<sequence length="160" mass="17993">MEVSHIHYQSIGVVHSPFTQQAGTPVQPSHDNASQGMIEIAPQYLEALQDLAGFSHIWVLCHLHQARQPKLAVTPYLDDKPHGLFATRAPSRPNPIGMSLVRLQKIEANRLYVQELDLLDGTPVLDIKPFVSQFDNREHSQCGWFETAANNVTQADDRFE</sequence>
<evidence type="ECO:0000313" key="5">
    <source>
        <dbReference type="Proteomes" id="UP001201549"/>
    </source>
</evidence>
<dbReference type="RefSeq" id="WP_238895077.1">
    <property type="nucleotide sequence ID" value="NZ_JAKOGG010000002.1"/>
</dbReference>
<name>A0ABT2FHC6_9GAMM</name>
<dbReference type="SUPFAM" id="SSF118196">
    <property type="entry name" value="YaeB-like"/>
    <property type="match status" value="1"/>
</dbReference>
<evidence type="ECO:0000313" key="4">
    <source>
        <dbReference type="EMBL" id="MCS4555686.1"/>
    </source>
</evidence>
<proteinExistence type="inferred from homology"/>
<evidence type="ECO:0000256" key="2">
    <source>
        <dbReference type="ARBA" id="ARBA00033753"/>
    </source>
</evidence>
<feature type="domain" description="TsaA-like" evidence="3">
    <location>
        <begin position="8"/>
        <end position="139"/>
    </location>
</feature>
<comment type="caution">
    <text evidence="4">The sequence shown here is derived from an EMBL/GenBank/DDBJ whole genome shotgun (WGS) entry which is preliminary data.</text>
</comment>
<dbReference type="NCBIfam" id="TIGR00104">
    <property type="entry name" value="tRNA_TsaA"/>
    <property type="match status" value="1"/>
</dbReference>
<reference evidence="5" key="1">
    <citation type="submission" date="2023-07" db="EMBL/GenBank/DDBJ databases">
        <title>Shewanella mangrovi sp. nov., an acetaldehyde- degrading bacterium isolated from mangrove sediment.</title>
        <authorList>
            <person name="Liu Y."/>
        </authorList>
    </citation>
    <scope>NUCLEOTIDE SEQUENCE [LARGE SCALE GENOMIC DNA]</scope>
    <source>
        <strain evidence="5">C32</strain>
    </source>
</reference>
<protein>
    <submittedName>
        <fullName evidence="4">tRNA (N6-threonylcarbamoyladenosine(37)-N6)-methyltransferase TrmO</fullName>
    </submittedName>
</protein>
<dbReference type="PANTHER" id="PTHR12818:SF0">
    <property type="entry name" value="TRNA (ADENINE(37)-N6)-METHYLTRANSFERASE"/>
    <property type="match status" value="1"/>
</dbReference>
<evidence type="ECO:0000256" key="1">
    <source>
        <dbReference type="ARBA" id="ARBA00022691"/>
    </source>
</evidence>
<organism evidence="4 5">
    <name type="scientific">Shewanella electrica</name>
    <dbReference type="NCBI Taxonomy" id="515560"/>
    <lineage>
        <taxon>Bacteria</taxon>
        <taxon>Pseudomonadati</taxon>
        <taxon>Pseudomonadota</taxon>
        <taxon>Gammaproteobacteria</taxon>
        <taxon>Alteromonadales</taxon>
        <taxon>Shewanellaceae</taxon>
        <taxon>Shewanella</taxon>
    </lineage>
</organism>
<dbReference type="Gene3D" id="2.40.30.70">
    <property type="entry name" value="YaeB-like"/>
    <property type="match status" value="1"/>
</dbReference>